<keyword evidence="3 6" id="KW-1133">Transmembrane helix</keyword>
<dbReference type="EMBL" id="KN832975">
    <property type="protein sequence ID" value="KIM89148.1"/>
    <property type="molecule type" value="Genomic_DNA"/>
</dbReference>
<feature type="transmembrane region" description="Helical" evidence="6">
    <location>
        <begin position="522"/>
        <end position="543"/>
    </location>
</feature>
<comment type="subcellular location">
    <subcellularLocation>
        <location evidence="1">Mitochondrion membrane</location>
        <topology evidence="1">Multi-pass membrane protein</topology>
    </subcellularLocation>
</comment>
<dbReference type="FunCoup" id="A0A0C3BRP0">
    <property type="interactions" value="38"/>
</dbReference>
<reference evidence="8" key="2">
    <citation type="submission" date="2015-01" db="EMBL/GenBank/DDBJ databases">
        <title>Evolutionary Origins and Diversification of the Mycorrhizal Mutualists.</title>
        <authorList>
            <consortium name="DOE Joint Genome Institute"/>
            <consortium name="Mycorrhizal Genomics Consortium"/>
            <person name="Kohler A."/>
            <person name="Kuo A."/>
            <person name="Nagy L.G."/>
            <person name="Floudas D."/>
            <person name="Copeland A."/>
            <person name="Barry K.W."/>
            <person name="Cichocki N."/>
            <person name="Veneault-Fourrey C."/>
            <person name="LaButti K."/>
            <person name="Lindquist E.A."/>
            <person name="Lipzen A."/>
            <person name="Lundell T."/>
            <person name="Morin E."/>
            <person name="Murat C."/>
            <person name="Riley R."/>
            <person name="Ohm R."/>
            <person name="Sun H."/>
            <person name="Tunlid A."/>
            <person name="Henrissat B."/>
            <person name="Grigoriev I.V."/>
            <person name="Hibbett D.S."/>
            <person name="Martin F."/>
        </authorList>
    </citation>
    <scope>NUCLEOTIDE SEQUENCE [LARGE SCALE GENOMIC DNA]</scope>
    <source>
        <strain evidence="8">F 1598</strain>
    </source>
</reference>
<evidence type="ECO:0000313" key="8">
    <source>
        <dbReference type="Proteomes" id="UP000054166"/>
    </source>
</evidence>
<proteinExistence type="predicted"/>
<dbReference type="InterPro" id="IPR013946">
    <property type="entry name" value="NCA2-like"/>
</dbReference>
<gene>
    <name evidence="7" type="ORF">PILCRDRAFT_813062</name>
</gene>
<dbReference type="OrthoDB" id="413313at2759"/>
<evidence type="ECO:0000256" key="6">
    <source>
        <dbReference type="SAM" id="Phobius"/>
    </source>
</evidence>
<evidence type="ECO:0000256" key="3">
    <source>
        <dbReference type="ARBA" id="ARBA00022989"/>
    </source>
</evidence>
<dbReference type="AlphaFoldDB" id="A0A0C3BRP0"/>
<protein>
    <recommendedName>
        <fullName evidence="9">NCA2-domain-containing protein</fullName>
    </recommendedName>
</protein>
<keyword evidence="4" id="KW-0496">Mitochondrion</keyword>
<evidence type="ECO:0000256" key="5">
    <source>
        <dbReference type="ARBA" id="ARBA00023136"/>
    </source>
</evidence>
<evidence type="ECO:0008006" key="9">
    <source>
        <dbReference type="Google" id="ProtNLM"/>
    </source>
</evidence>
<keyword evidence="5 6" id="KW-0472">Membrane</keyword>
<name>A0A0C3BRP0_PILCF</name>
<reference evidence="7 8" key="1">
    <citation type="submission" date="2014-04" db="EMBL/GenBank/DDBJ databases">
        <authorList>
            <consortium name="DOE Joint Genome Institute"/>
            <person name="Kuo A."/>
            <person name="Tarkka M."/>
            <person name="Buscot F."/>
            <person name="Kohler A."/>
            <person name="Nagy L.G."/>
            <person name="Floudas D."/>
            <person name="Copeland A."/>
            <person name="Barry K.W."/>
            <person name="Cichocki N."/>
            <person name="Veneault-Fourrey C."/>
            <person name="LaButti K."/>
            <person name="Lindquist E.A."/>
            <person name="Lipzen A."/>
            <person name="Lundell T."/>
            <person name="Morin E."/>
            <person name="Murat C."/>
            <person name="Sun H."/>
            <person name="Tunlid A."/>
            <person name="Henrissat B."/>
            <person name="Grigoriev I.V."/>
            <person name="Hibbett D.S."/>
            <person name="Martin F."/>
            <person name="Nordberg H.P."/>
            <person name="Cantor M.N."/>
            <person name="Hua S.X."/>
        </authorList>
    </citation>
    <scope>NUCLEOTIDE SEQUENCE [LARGE SCALE GENOMIC DNA]</scope>
    <source>
        <strain evidence="7 8">F 1598</strain>
    </source>
</reference>
<evidence type="ECO:0000313" key="7">
    <source>
        <dbReference type="EMBL" id="KIM89148.1"/>
    </source>
</evidence>
<evidence type="ECO:0000256" key="4">
    <source>
        <dbReference type="ARBA" id="ARBA00023128"/>
    </source>
</evidence>
<dbReference type="STRING" id="765440.A0A0C3BRP0"/>
<keyword evidence="2 6" id="KW-0812">Transmembrane</keyword>
<dbReference type="PANTHER" id="PTHR28234">
    <property type="entry name" value="NUCLEAR CONTROL OF ATPASE PROTEIN 2"/>
    <property type="match status" value="1"/>
</dbReference>
<dbReference type="HOGENOM" id="CLU_008227_3_0_1"/>
<evidence type="ECO:0000256" key="1">
    <source>
        <dbReference type="ARBA" id="ARBA00004225"/>
    </source>
</evidence>
<keyword evidence="8" id="KW-1185">Reference proteome</keyword>
<dbReference type="GO" id="GO:0005741">
    <property type="term" value="C:mitochondrial outer membrane"/>
    <property type="evidence" value="ECO:0007669"/>
    <property type="project" value="TreeGrafter"/>
</dbReference>
<dbReference type="Pfam" id="PF08637">
    <property type="entry name" value="NCA2"/>
    <property type="match status" value="1"/>
</dbReference>
<sequence length="669" mass="74929">MNSSFTTHYIQSLATSPALPESSSDTQLTSKKQNLQYLVSLKQPLSRSETRDTLHSLEKIERDNADISAVQADKEEYTLRRAVLGKIVIGLYAEALDTYLTEASEAEAEAEWWADVERSRWNVTYYFVQTFPLRLLDLTHAILQTLRTHHIPITPSIFSPSSLRRLFPSANALRPNALTTALFPHLQTHSYAVPLSYKPLPSRQQLQHTGKTITSSFAHWTQSLLAIFTLPYDLTWHECQVKRKELEKIRDERAEVLGTLTDMRDQLANALKDERPRMHIDGVGVDDTLALFVDALQRSAAGELGSPASTPSPPSVVSTHQVILQNIQTLANDTLQTHVTQHKNYLQSHNLYRPSRLTLIWPRLLILPPLSVYLLRAAYRSRASLVEMANEAVETLEGFFTDWLLEPVKGIIKTIRAGGEEGVIVTKQGVAADMDSLERMTLALAKDKLNYSQDQLASLSKQIRLGDLTPVLEIYEEDIKNPVKSAVTGTLLRSVFVQIQKAKVDIDQALAGIDKLLKSQELTFAFVGVAPAFAIVYLISGYLRSLWMGGRGRGKYGGKKKRAGVWVAMRRIERLLVFQPKSNHNSQRSMKLSSSAIPALTSGLLILSVTHLRTYAETCLSAHSTLREGFLEDVQDLEDPGLGRTEKLRVVDRMWKSWGEVLGWGKGSI</sequence>
<dbReference type="Proteomes" id="UP000054166">
    <property type="component" value="Unassembled WGS sequence"/>
</dbReference>
<organism evidence="7 8">
    <name type="scientific">Piloderma croceum (strain F 1598)</name>
    <dbReference type="NCBI Taxonomy" id="765440"/>
    <lineage>
        <taxon>Eukaryota</taxon>
        <taxon>Fungi</taxon>
        <taxon>Dikarya</taxon>
        <taxon>Basidiomycota</taxon>
        <taxon>Agaricomycotina</taxon>
        <taxon>Agaricomycetes</taxon>
        <taxon>Agaricomycetidae</taxon>
        <taxon>Atheliales</taxon>
        <taxon>Atheliaceae</taxon>
        <taxon>Piloderma</taxon>
    </lineage>
</organism>
<evidence type="ECO:0000256" key="2">
    <source>
        <dbReference type="ARBA" id="ARBA00022692"/>
    </source>
</evidence>
<dbReference type="InParanoid" id="A0A0C3BRP0"/>
<dbReference type="PANTHER" id="PTHR28234:SF1">
    <property type="entry name" value="NUCLEAR CONTROL OF ATPASE PROTEIN 2"/>
    <property type="match status" value="1"/>
</dbReference>
<accession>A0A0C3BRP0</accession>